<dbReference type="GO" id="GO:0007005">
    <property type="term" value="P:mitochondrion organization"/>
    <property type="evidence" value="ECO:0007669"/>
    <property type="project" value="TreeGrafter"/>
</dbReference>
<evidence type="ECO:0000313" key="4">
    <source>
        <dbReference type="EMBL" id="CBX96435.1"/>
    </source>
</evidence>
<dbReference type="Pfam" id="PF17171">
    <property type="entry name" value="GST_C_6"/>
    <property type="match status" value="1"/>
</dbReference>
<dbReference type="InterPro" id="IPR050931">
    <property type="entry name" value="Mito_Protein_Transport_Metaxin"/>
</dbReference>
<dbReference type="OrthoDB" id="198787at2759"/>
<proteinExistence type="predicted"/>
<dbReference type="InterPro" id="IPR033468">
    <property type="entry name" value="Metaxin_GST"/>
</dbReference>
<dbReference type="Pfam" id="PF10806">
    <property type="entry name" value="SAM35"/>
    <property type="match status" value="1"/>
</dbReference>
<dbReference type="eggNOG" id="KOG3028">
    <property type="taxonomic scope" value="Eukaryota"/>
</dbReference>
<evidence type="ECO:0000313" key="5">
    <source>
        <dbReference type="Proteomes" id="UP000002668"/>
    </source>
</evidence>
<dbReference type="HOGENOM" id="CLU_590614_0_0_1"/>
<dbReference type="InterPro" id="IPR021211">
    <property type="entry name" value="SAM35"/>
</dbReference>
<evidence type="ECO:0000259" key="3">
    <source>
        <dbReference type="Pfam" id="PF17172"/>
    </source>
</evidence>
<dbReference type="GO" id="GO:0001401">
    <property type="term" value="C:SAM complex"/>
    <property type="evidence" value="ECO:0007669"/>
    <property type="project" value="TreeGrafter"/>
</dbReference>
<reference evidence="5" key="1">
    <citation type="journal article" date="2011" name="Nat. Commun.">
        <title>Effector diversification within compartments of the Leptosphaeria maculans genome affected by Repeat-Induced Point mutations.</title>
        <authorList>
            <person name="Rouxel T."/>
            <person name="Grandaubert J."/>
            <person name="Hane J.K."/>
            <person name="Hoede C."/>
            <person name="van de Wouw A.P."/>
            <person name="Couloux A."/>
            <person name="Dominguez V."/>
            <person name="Anthouard V."/>
            <person name="Bally P."/>
            <person name="Bourras S."/>
            <person name="Cozijnsen A.J."/>
            <person name="Ciuffetti L.M."/>
            <person name="Degrave A."/>
            <person name="Dilmaghani A."/>
            <person name="Duret L."/>
            <person name="Fudal I."/>
            <person name="Goodwin S.B."/>
            <person name="Gout L."/>
            <person name="Glaser N."/>
            <person name="Linglin J."/>
            <person name="Kema G.H.J."/>
            <person name="Lapalu N."/>
            <person name="Lawrence C.B."/>
            <person name="May K."/>
            <person name="Meyer M."/>
            <person name="Ollivier B."/>
            <person name="Poulain J."/>
            <person name="Schoch C.L."/>
            <person name="Simon A."/>
            <person name="Spatafora J.W."/>
            <person name="Stachowiak A."/>
            <person name="Turgeon B.G."/>
            <person name="Tyler B.M."/>
            <person name="Vincent D."/>
            <person name="Weissenbach J."/>
            <person name="Amselem J."/>
            <person name="Quesneville H."/>
            <person name="Oliver R.P."/>
            <person name="Wincker P."/>
            <person name="Balesdent M.-H."/>
            <person name="Howlett B.J."/>
        </authorList>
    </citation>
    <scope>NUCLEOTIDE SEQUENCE [LARGE SCALE GENOMIC DNA]</scope>
    <source>
        <strain evidence="5">JN3 / isolate v23.1.3 / race Av1-4-5-6-7-8</strain>
    </source>
</reference>
<feature type="compositionally biased region" description="Low complexity" evidence="1">
    <location>
        <begin position="178"/>
        <end position="187"/>
    </location>
</feature>
<evidence type="ECO:0000256" key="1">
    <source>
        <dbReference type="SAM" id="MobiDB-lite"/>
    </source>
</evidence>
<accession>E4ZZ00</accession>
<sequence>MLSSHQTVPETRRQICKSTGLGELLSLLHFAMSCHVMRAAQCSTPQLVLPFLGRRVNGEVVAKTNIPPYPNGYTSPTNGLGGVGVGIGIGFRRRYWVWVSTAILGLGFDDAILPLGFNDMPSHTHDPSSSPRRSRTLRTHQTQRDESPISSMSHRSPTASRDAQPLSPAKGKSGDMNSTTSSTATTSTTSIFTVPAPIKHLFDKFPLQTYAANGLPQRAPRQRDVHVLYVFAGEEGRSFHPACLKWEAYLRFNKIPFRIARSNNHASPSGSLPFLLPAQTDGKPQSQPVPSAKLQRWAMLNSGMEGGIQEPGDIRYEAYLSLIEHRIRRAWLYTIYLSPPNSPPSTPLYILPTTTNPLVRLSLAHSLRQAATSQLLLHTPTIHPSTLLAQADEAFAALDALLGQDSWFFGAGRPGLLDASVFSYTDLVMRGVGEGGLGGCVRGRGGLVAHWERCLGWGWGDGG</sequence>
<dbReference type="AlphaFoldDB" id="E4ZZ00"/>
<dbReference type="Proteomes" id="UP000002668">
    <property type="component" value="Genome"/>
</dbReference>
<feature type="domain" description="Metaxin glutathione S-transferase" evidence="2">
    <location>
        <begin position="391"/>
        <end position="453"/>
    </location>
</feature>
<gene>
    <name evidence="4" type="ORF">LEMA_P107000.1</name>
</gene>
<dbReference type="PANTHER" id="PTHR12289:SF44">
    <property type="entry name" value="OUTER MEMBRANE PROTEIN (SAM35), PUTATIVE (AFU_ORTHOLOGUE AFUA_1G13180)-RELATED"/>
    <property type="match status" value="1"/>
</dbReference>
<protein>
    <submittedName>
        <fullName evidence="4">Predicted protein</fullName>
    </submittedName>
</protein>
<dbReference type="Pfam" id="PF17172">
    <property type="entry name" value="GST_N_4"/>
    <property type="match status" value="1"/>
</dbReference>
<name>E4ZZ00_LEPMJ</name>
<feature type="compositionally biased region" description="Polar residues" evidence="1">
    <location>
        <begin position="148"/>
        <end position="161"/>
    </location>
</feature>
<dbReference type="STRING" id="985895.E4ZZ00"/>
<dbReference type="GeneID" id="13290051"/>
<evidence type="ECO:0000259" key="2">
    <source>
        <dbReference type="Pfam" id="PF17171"/>
    </source>
</evidence>
<feature type="region of interest" description="Disordered" evidence="1">
    <location>
        <begin position="122"/>
        <end position="187"/>
    </location>
</feature>
<dbReference type="OMA" id="WEAYLRF"/>
<dbReference type="VEuPathDB" id="FungiDB:LEMA_P107000.1"/>
<keyword evidence="5" id="KW-1185">Reference proteome</keyword>
<organism evidence="5">
    <name type="scientific">Leptosphaeria maculans (strain JN3 / isolate v23.1.3 / race Av1-4-5-6-7-8)</name>
    <name type="common">Blackleg fungus</name>
    <name type="synonym">Phoma lingam</name>
    <dbReference type="NCBI Taxonomy" id="985895"/>
    <lineage>
        <taxon>Eukaryota</taxon>
        <taxon>Fungi</taxon>
        <taxon>Dikarya</taxon>
        <taxon>Ascomycota</taxon>
        <taxon>Pezizomycotina</taxon>
        <taxon>Dothideomycetes</taxon>
        <taxon>Pleosporomycetidae</taxon>
        <taxon>Pleosporales</taxon>
        <taxon>Pleosporineae</taxon>
        <taxon>Leptosphaeriaceae</taxon>
        <taxon>Plenodomus</taxon>
        <taxon>Plenodomus lingam/Leptosphaeria maculans species complex</taxon>
    </lineage>
</organism>
<dbReference type="EMBL" id="FP929129">
    <property type="protein sequence ID" value="CBX96435.1"/>
    <property type="molecule type" value="Genomic_DNA"/>
</dbReference>
<feature type="domain" description="Thioredoxin-like fold" evidence="3">
    <location>
        <begin position="241"/>
        <end position="339"/>
    </location>
</feature>
<dbReference type="InterPro" id="IPR012336">
    <property type="entry name" value="Thioredoxin-like_fold"/>
</dbReference>
<dbReference type="PANTHER" id="PTHR12289">
    <property type="entry name" value="METAXIN RELATED"/>
    <property type="match status" value="1"/>
</dbReference>
<dbReference type="InParanoid" id="E4ZZ00"/>